<feature type="compositionally biased region" description="Polar residues" evidence="1">
    <location>
        <begin position="115"/>
        <end position="131"/>
    </location>
</feature>
<gene>
    <name evidence="3" type="primary">LOC102920018</name>
</gene>
<keyword evidence="4" id="KW-1185">Reference proteome</keyword>
<feature type="compositionally biased region" description="Basic and acidic residues" evidence="1">
    <location>
        <begin position="36"/>
        <end position="46"/>
    </location>
</feature>
<feature type="region of interest" description="Disordered" evidence="1">
    <location>
        <begin position="177"/>
        <end position="202"/>
    </location>
</feature>
<dbReference type="GO" id="GO:0097355">
    <property type="term" value="P:protein localization to heterochromatin"/>
    <property type="evidence" value="ECO:0007669"/>
    <property type="project" value="TreeGrafter"/>
</dbReference>
<dbReference type="PANTHER" id="PTHR15836">
    <property type="entry name" value="PERIPHILIN 1"/>
    <property type="match status" value="1"/>
</dbReference>
<evidence type="ECO:0000259" key="2">
    <source>
        <dbReference type="Pfam" id="PF25234"/>
    </source>
</evidence>
<name>A0A8C8W4Z7_PERMB</name>
<feature type="region of interest" description="Disordered" evidence="1">
    <location>
        <begin position="89"/>
        <end position="161"/>
    </location>
</feature>
<dbReference type="Ensembl" id="ENSPEMT00000036656.1">
    <property type="protein sequence ID" value="ENSPEMP00000035793.1"/>
    <property type="gene ID" value="ENSPEMG00000030764.1"/>
</dbReference>
<reference evidence="3" key="3">
    <citation type="submission" date="2025-09" db="UniProtKB">
        <authorList>
            <consortium name="Ensembl"/>
        </authorList>
    </citation>
    <scope>IDENTIFICATION</scope>
</reference>
<proteinExistence type="predicted"/>
<dbReference type="GO" id="GO:0045892">
    <property type="term" value="P:negative regulation of DNA-templated transcription"/>
    <property type="evidence" value="ECO:0007669"/>
    <property type="project" value="InterPro"/>
</dbReference>
<organism evidence="3 4">
    <name type="scientific">Peromyscus maniculatus bairdii</name>
    <name type="common">Prairie deer mouse</name>
    <dbReference type="NCBI Taxonomy" id="230844"/>
    <lineage>
        <taxon>Eukaryota</taxon>
        <taxon>Metazoa</taxon>
        <taxon>Chordata</taxon>
        <taxon>Craniata</taxon>
        <taxon>Vertebrata</taxon>
        <taxon>Euteleostomi</taxon>
        <taxon>Mammalia</taxon>
        <taxon>Eutheria</taxon>
        <taxon>Euarchontoglires</taxon>
        <taxon>Glires</taxon>
        <taxon>Rodentia</taxon>
        <taxon>Myomorpha</taxon>
        <taxon>Muroidea</taxon>
        <taxon>Cricetidae</taxon>
        <taxon>Neotominae</taxon>
        <taxon>Peromyscus</taxon>
    </lineage>
</organism>
<feature type="compositionally biased region" description="Polar residues" evidence="1">
    <location>
        <begin position="148"/>
        <end position="161"/>
    </location>
</feature>
<dbReference type="RefSeq" id="XP_042139450.1">
    <property type="nucleotide sequence ID" value="XM_042283516.1"/>
</dbReference>
<dbReference type="AlphaFoldDB" id="A0A8C8W4Z7"/>
<evidence type="ECO:0000256" key="1">
    <source>
        <dbReference type="SAM" id="MobiDB-lite"/>
    </source>
</evidence>
<dbReference type="InterPro" id="IPR028851">
    <property type="entry name" value="Pphln1"/>
</dbReference>
<reference evidence="3 4" key="1">
    <citation type="submission" date="2018-10" db="EMBL/GenBank/DDBJ databases">
        <title>Improved assembly of the deer mouse Peromyscus maniculatus genome.</title>
        <authorList>
            <person name="Lassance J.-M."/>
            <person name="Hoekstra H.E."/>
        </authorList>
    </citation>
    <scope>NUCLEOTIDE SEQUENCE [LARGE SCALE GENOMIC DNA]</scope>
</reference>
<dbReference type="Proteomes" id="UP000694547">
    <property type="component" value="Chromosome 8"/>
</dbReference>
<dbReference type="CDD" id="cd22896">
    <property type="entry name" value="periphilin-like"/>
    <property type="match status" value="1"/>
</dbReference>
<feature type="domain" description="Periphilin-1 C-terminal" evidence="2">
    <location>
        <begin position="237"/>
        <end position="312"/>
    </location>
</feature>
<reference evidence="3" key="2">
    <citation type="submission" date="2025-08" db="UniProtKB">
        <authorList>
            <consortium name="Ensembl"/>
        </authorList>
    </citation>
    <scope>IDENTIFICATION</scope>
</reference>
<evidence type="ECO:0000313" key="4">
    <source>
        <dbReference type="Proteomes" id="UP000694547"/>
    </source>
</evidence>
<dbReference type="OrthoDB" id="8933311at2759"/>
<dbReference type="GeneTree" id="ENSGT00390000016228"/>
<accession>A0A8C8W4Z7</accession>
<feature type="region of interest" description="Disordered" evidence="1">
    <location>
        <begin position="30"/>
        <end position="56"/>
    </location>
</feature>
<dbReference type="Pfam" id="PF25234">
    <property type="entry name" value="Periphilin_C"/>
    <property type="match status" value="1"/>
</dbReference>
<dbReference type="GO" id="GO:0005654">
    <property type="term" value="C:nucleoplasm"/>
    <property type="evidence" value="ECO:0007669"/>
    <property type="project" value="TreeGrafter"/>
</dbReference>
<protein>
    <submittedName>
        <fullName evidence="3">RIKEN cDNA 3110001I22 gene</fullName>
    </submittedName>
</protein>
<dbReference type="InterPro" id="IPR057603">
    <property type="entry name" value="Periphilin-1_C"/>
</dbReference>
<dbReference type="RefSeq" id="XP_042139451.1">
    <property type="nucleotide sequence ID" value="XM_042283517.1"/>
</dbReference>
<sequence>MLHIPVILGHRPRSLYRRDEIWSNRPYDKVLPQNAHSDESGLRRTGDGLSASQQRECRDIKDDFKRKCSSSSHYSRQWSPYKGTSCFFRKSNIGQKDSPHRRSGSSGGHSPKGSEQYSSHWSQLRTSTHANASYRWDREEKPEGGQNRPGQSWKTSGDTYPLSSLAVPSSEILDKLNNFDENGLPEATSRQAVENPKMADEGDLPKISEFEVGFTEPLLMDQPQEPESNRTEGTELVSDQRTDRLKAIASKTKEIEQAYHQDCETFGMVVKMLVEKDPSLEKSIQFAFRQNLHEISERCVEELRQFIAEYDAS</sequence>
<dbReference type="PANTHER" id="PTHR15836:SF4">
    <property type="entry name" value="PERIPHILIN-1"/>
    <property type="match status" value="1"/>
</dbReference>
<evidence type="ECO:0000313" key="3">
    <source>
        <dbReference type="Ensembl" id="ENSPEMP00000035793.1"/>
    </source>
</evidence>
<dbReference type="GO" id="GO:0045814">
    <property type="term" value="P:negative regulation of gene expression, epigenetic"/>
    <property type="evidence" value="ECO:0007669"/>
    <property type="project" value="TreeGrafter"/>
</dbReference>